<name>A0AB38Z1E8_9GAMM</name>
<evidence type="ECO:0000313" key="1">
    <source>
        <dbReference type="EMBL" id="WND07533.1"/>
    </source>
</evidence>
<sequence length="138" mass="15757">MTHISINKDDFSKLSISAQTEILNLFKNNSLIDSSEEMDGELTKKQVNEIIKGLSEKSRNVLKAVANLGSNFIAFDDLLVELEADADEIKGVWSGLTTRSRNITHDPDFILIEWVWQGEECFMKFHPTTYTHIVSYFQ</sequence>
<dbReference type="Proteomes" id="UP001256400">
    <property type="component" value="Plasmid unnamed2"/>
</dbReference>
<gene>
    <name evidence="1" type="ORF">RHP80_17345</name>
</gene>
<evidence type="ECO:0000313" key="2">
    <source>
        <dbReference type="Proteomes" id="UP001256400"/>
    </source>
</evidence>
<dbReference type="RefSeq" id="WP_048764936.1">
    <property type="nucleotide sequence ID" value="NZ_BKFD01000031.1"/>
</dbReference>
<dbReference type="AlphaFoldDB" id="A0AB38Z1E8"/>
<reference evidence="1" key="1">
    <citation type="submission" date="2023-09" db="EMBL/GenBank/DDBJ databases">
        <title>Acinetobacter soli.</title>
        <authorList>
            <person name="Kim B."/>
            <person name="Kim D."/>
            <person name="Park D."/>
        </authorList>
    </citation>
    <scope>NUCLEOTIDE SEQUENCE</scope>
    <source>
        <strain evidence="1">2023.05</strain>
        <plasmid evidence="1">unnamed2</plasmid>
    </source>
</reference>
<proteinExistence type="predicted"/>
<protein>
    <submittedName>
        <fullName evidence="1">Uncharacterized protein</fullName>
    </submittedName>
</protein>
<accession>A0AB38Z1E8</accession>
<organism evidence="1 2">
    <name type="scientific">Acinetobacter soli</name>
    <dbReference type="NCBI Taxonomy" id="487316"/>
    <lineage>
        <taxon>Bacteria</taxon>
        <taxon>Pseudomonadati</taxon>
        <taxon>Pseudomonadota</taxon>
        <taxon>Gammaproteobacteria</taxon>
        <taxon>Moraxellales</taxon>
        <taxon>Moraxellaceae</taxon>
        <taxon>Acinetobacter</taxon>
    </lineage>
</organism>
<dbReference type="EMBL" id="CP134208">
    <property type="protein sequence ID" value="WND07533.1"/>
    <property type="molecule type" value="Genomic_DNA"/>
</dbReference>
<geneLocation type="plasmid" evidence="1 2">
    <name>unnamed2</name>
</geneLocation>
<keyword evidence="1" id="KW-0614">Plasmid</keyword>